<keyword evidence="2" id="KW-1185">Reference proteome</keyword>
<dbReference type="Pfam" id="PF15428">
    <property type="entry name" value="Imm26"/>
    <property type="match status" value="1"/>
</dbReference>
<dbReference type="InterPro" id="IPR029278">
    <property type="entry name" value="Imm26"/>
</dbReference>
<dbReference type="Proteomes" id="UP000199024">
    <property type="component" value="Unassembled WGS sequence"/>
</dbReference>
<gene>
    <name evidence="1" type="ORF">SAMN05421771_0323</name>
</gene>
<protein>
    <submittedName>
        <fullName evidence="1">Immunity protein 26</fullName>
    </submittedName>
</protein>
<proteinExistence type="predicted"/>
<dbReference type="AlphaFoldDB" id="A0A1I6L697"/>
<dbReference type="EMBL" id="FOZL01000001">
    <property type="protein sequence ID" value="SFR98967.1"/>
    <property type="molecule type" value="Genomic_DNA"/>
</dbReference>
<accession>A0A1I6L697</accession>
<reference evidence="1 2" key="1">
    <citation type="submission" date="2016-10" db="EMBL/GenBank/DDBJ databases">
        <authorList>
            <person name="de Groot N.N."/>
        </authorList>
    </citation>
    <scope>NUCLEOTIDE SEQUENCE [LARGE SCALE GENOMIC DNA]</scope>
    <source>
        <strain evidence="1 2">DSM 21001</strain>
    </source>
</reference>
<dbReference type="OrthoDB" id="2218486at2"/>
<organism evidence="1 2">
    <name type="scientific">Granulicella pectinivorans</name>
    <dbReference type="NCBI Taxonomy" id="474950"/>
    <lineage>
        <taxon>Bacteria</taxon>
        <taxon>Pseudomonadati</taxon>
        <taxon>Acidobacteriota</taxon>
        <taxon>Terriglobia</taxon>
        <taxon>Terriglobales</taxon>
        <taxon>Acidobacteriaceae</taxon>
        <taxon>Granulicella</taxon>
    </lineage>
</organism>
<evidence type="ECO:0000313" key="1">
    <source>
        <dbReference type="EMBL" id="SFR98967.1"/>
    </source>
</evidence>
<name>A0A1I6L697_9BACT</name>
<sequence length="182" mass="20602">MRVLRSLEEANAVTAVRLTDKRRSAKVGDFFRLSPQIGIFLWGRLIKRAHFWGVKKDFNLIYIYDAISEMKPDRSLLVPSNLLIGPSVVNNLGWARGYWEIMESKPLEAGDMLSKHQFVRFRGAGGRDNYDVVDENGDFVTKSEAQAFPIAQSGFGNYNSVDWAIRGVLESRGVLKSECLEK</sequence>
<evidence type="ECO:0000313" key="2">
    <source>
        <dbReference type="Proteomes" id="UP000199024"/>
    </source>
</evidence>
<dbReference type="RefSeq" id="WP_089835992.1">
    <property type="nucleotide sequence ID" value="NZ_FOZL01000001.1"/>
</dbReference>